<gene>
    <name evidence="5" type="ORF">P271_51</name>
</gene>
<dbReference type="InterPro" id="IPR016162">
    <property type="entry name" value="Ald_DH_N"/>
</dbReference>
<dbReference type="Pfam" id="PF00171">
    <property type="entry name" value="Aldedh"/>
    <property type="match status" value="1"/>
</dbReference>
<dbReference type="InterPro" id="IPR012394">
    <property type="entry name" value="Aldehyde_DH_NAD(P)"/>
</dbReference>
<evidence type="ECO:0000256" key="1">
    <source>
        <dbReference type="ARBA" id="ARBA00009986"/>
    </source>
</evidence>
<dbReference type="PANTHER" id="PTHR43570:SF16">
    <property type="entry name" value="ALDEHYDE DEHYDROGENASE TYPE III, ISOFORM Q"/>
    <property type="match status" value="1"/>
</dbReference>
<reference evidence="5 6" key="1">
    <citation type="journal article" date="2014" name="PLoS ONE">
        <title>Reduction of Hydrogen Peroxide Accumulation and Toxicity by a Catalase from Mycoplasma iowae.</title>
        <authorList>
            <person name="Pritchard R.E."/>
            <person name="Prassinos A.J."/>
            <person name="Osborne J.D."/>
            <person name="Raviv Z."/>
            <person name="Balish M.F."/>
        </authorList>
    </citation>
    <scope>NUCLEOTIDE SEQUENCE [LARGE SCALE GENOMIC DNA]</scope>
    <source>
        <strain evidence="5 6">DK-CPA</strain>
    </source>
</reference>
<evidence type="ECO:0000259" key="4">
    <source>
        <dbReference type="Pfam" id="PF00171"/>
    </source>
</evidence>
<dbReference type="GO" id="GO:0004029">
    <property type="term" value="F:aldehyde dehydrogenase (NAD+) activity"/>
    <property type="evidence" value="ECO:0007669"/>
    <property type="project" value="TreeGrafter"/>
</dbReference>
<evidence type="ECO:0000256" key="3">
    <source>
        <dbReference type="PIRNR" id="PIRNR036492"/>
    </source>
</evidence>
<accession>A0A084U2P0</accession>
<organism evidence="5 6">
    <name type="scientific">Malacoplasma iowae DK-CPA</name>
    <dbReference type="NCBI Taxonomy" id="1394179"/>
    <lineage>
        <taxon>Bacteria</taxon>
        <taxon>Bacillati</taxon>
        <taxon>Mycoplasmatota</taxon>
        <taxon>Mycoplasmoidales</taxon>
        <taxon>Mycoplasmoidaceae</taxon>
        <taxon>Malacoplasma</taxon>
    </lineage>
</organism>
<evidence type="ECO:0000256" key="2">
    <source>
        <dbReference type="ARBA" id="ARBA00023002"/>
    </source>
</evidence>
<comment type="similarity">
    <text evidence="1 3">Belongs to the aldehyde dehydrogenase family.</text>
</comment>
<dbReference type="PIRSF" id="PIRSF036492">
    <property type="entry name" value="ALDH"/>
    <property type="match status" value="1"/>
</dbReference>
<keyword evidence="6" id="KW-1185">Reference proteome</keyword>
<dbReference type="InterPro" id="IPR016163">
    <property type="entry name" value="Ald_DH_C"/>
</dbReference>
<dbReference type="GO" id="GO:0005737">
    <property type="term" value="C:cytoplasm"/>
    <property type="evidence" value="ECO:0007669"/>
    <property type="project" value="TreeGrafter"/>
</dbReference>
<dbReference type="InterPro" id="IPR015590">
    <property type="entry name" value="Aldehyde_DH_dom"/>
</dbReference>
<protein>
    <recommendedName>
        <fullName evidence="3">Aldehyde dehydrogenase</fullName>
    </recommendedName>
</protein>
<keyword evidence="2 3" id="KW-0560">Oxidoreductase</keyword>
<dbReference type="RefSeq" id="WP_036452552.1">
    <property type="nucleotide sequence ID" value="NZ_AWQU01000088.1"/>
</dbReference>
<dbReference type="PANTHER" id="PTHR43570">
    <property type="entry name" value="ALDEHYDE DEHYDROGENASE"/>
    <property type="match status" value="1"/>
</dbReference>
<name>A0A084U2P0_MALIO</name>
<dbReference type="Proteomes" id="UP000028523">
    <property type="component" value="Unassembled WGS sequence"/>
</dbReference>
<comment type="caution">
    <text evidence="5">The sequence shown here is derived from an EMBL/GenBank/DDBJ whole genome shotgun (WGS) entry which is preliminary data.</text>
</comment>
<feature type="domain" description="Aldehyde dehydrogenase" evidence="4">
    <location>
        <begin position="21"/>
        <end position="427"/>
    </location>
</feature>
<dbReference type="EMBL" id="AWQU01000088">
    <property type="protein sequence ID" value="KFB07226.1"/>
    <property type="molecule type" value="Genomic_DNA"/>
</dbReference>
<evidence type="ECO:0000313" key="6">
    <source>
        <dbReference type="Proteomes" id="UP000028523"/>
    </source>
</evidence>
<sequence>MSDFINLLDNQKTYFYTDDYKVVKRLELLKRLKNILIEEEENIYEALKIDFNKSRVESYMTEFSQILNELNYFIKNIKRLTKKRYVANDIKTLFSSKNYVQYVPYGSVLIMCEFSLPFYFSFIPLIASIACGNTVFIKLADYAPTCSKLIFKIIGAIFKKSQVIVLDETLDEEKMKEIYSLNFDLVFFAGTQKKGKSIIKEFAPRNIETKVFLINKNPLVIDRTANLELAAKKIVWAKAINSGLTFYGPNFILIHESIYNSFIENFKKEWESQYLLNDEYKANYTKIPTPQLFNDLVKIIEQNRSKIIFGGDYDKEKQTIDITLIESENLKSSIMLTDILGPILPVIKYNNISDIFGVIEHNKTPNSIYLFTKDKELIKEVDTMIDSKLLVVNDVMIQIFKKVPIGGIGNSGNISCKRLHSFTSFSYPKVFIKSRKNSFKYRYVNGHDDFEKFKKKF</sequence>
<evidence type="ECO:0000313" key="5">
    <source>
        <dbReference type="EMBL" id="KFB07226.1"/>
    </source>
</evidence>
<dbReference type="Gene3D" id="3.40.309.10">
    <property type="entry name" value="Aldehyde Dehydrogenase, Chain A, domain 2"/>
    <property type="match status" value="1"/>
</dbReference>
<dbReference type="AlphaFoldDB" id="A0A084U2P0"/>
<dbReference type="GO" id="GO:0006081">
    <property type="term" value="P:aldehyde metabolic process"/>
    <property type="evidence" value="ECO:0007669"/>
    <property type="project" value="InterPro"/>
</dbReference>
<proteinExistence type="inferred from homology"/>
<dbReference type="Gene3D" id="3.40.605.10">
    <property type="entry name" value="Aldehyde Dehydrogenase, Chain A, domain 1"/>
    <property type="match status" value="1"/>
</dbReference>
<dbReference type="InterPro" id="IPR016161">
    <property type="entry name" value="Ald_DH/histidinol_DH"/>
</dbReference>
<dbReference type="SUPFAM" id="SSF53720">
    <property type="entry name" value="ALDH-like"/>
    <property type="match status" value="1"/>
</dbReference>